<evidence type="ECO:0000313" key="3">
    <source>
        <dbReference type="EMBL" id="KAK2842421.1"/>
    </source>
</evidence>
<sequence>MQRASVVKLRYCTIAISLLRPLAATLVFRHTAGSDSHGSTSDRWPPRLRPRADDAAASSEEHRFFYVTLEHDEAESA</sequence>
<feature type="region of interest" description="Disordered" evidence="1">
    <location>
        <begin position="32"/>
        <end position="56"/>
    </location>
</feature>
<keyword evidence="4" id="KW-1185">Reference proteome</keyword>
<keyword evidence="2" id="KW-0732">Signal</keyword>
<feature type="chain" id="PRO_5041707672" description="Secreted protein" evidence="2">
    <location>
        <begin position="25"/>
        <end position="77"/>
    </location>
</feature>
<protein>
    <recommendedName>
        <fullName evidence="5">Secreted protein</fullName>
    </recommendedName>
</protein>
<comment type="caution">
    <text evidence="3">The sequence shown here is derived from an EMBL/GenBank/DDBJ whole genome shotgun (WGS) entry which is preliminary data.</text>
</comment>
<evidence type="ECO:0000256" key="2">
    <source>
        <dbReference type="SAM" id="SignalP"/>
    </source>
</evidence>
<reference evidence="3" key="1">
    <citation type="submission" date="2023-07" db="EMBL/GenBank/DDBJ databases">
        <title>Chromosome-level Genome Assembly of Striped Snakehead (Channa striata).</title>
        <authorList>
            <person name="Liu H."/>
        </authorList>
    </citation>
    <scope>NUCLEOTIDE SEQUENCE</scope>
    <source>
        <strain evidence="3">Gz</strain>
        <tissue evidence="3">Muscle</tissue>
    </source>
</reference>
<proteinExistence type="predicted"/>
<evidence type="ECO:0000256" key="1">
    <source>
        <dbReference type="SAM" id="MobiDB-lite"/>
    </source>
</evidence>
<evidence type="ECO:0008006" key="5">
    <source>
        <dbReference type="Google" id="ProtNLM"/>
    </source>
</evidence>
<dbReference type="Proteomes" id="UP001187415">
    <property type="component" value="Unassembled WGS sequence"/>
</dbReference>
<gene>
    <name evidence="3" type="ORF">Q5P01_012621</name>
</gene>
<evidence type="ECO:0000313" key="4">
    <source>
        <dbReference type="Proteomes" id="UP001187415"/>
    </source>
</evidence>
<organism evidence="3 4">
    <name type="scientific">Channa striata</name>
    <name type="common">Snakehead murrel</name>
    <name type="synonym">Ophicephalus striatus</name>
    <dbReference type="NCBI Taxonomy" id="64152"/>
    <lineage>
        <taxon>Eukaryota</taxon>
        <taxon>Metazoa</taxon>
        <taxon>Chordata</taxon>
        <taxon>Craniata</taxon>
        <taxon>Vertebrata</taxon>
        <taxon>Euteleostomi</taxon>
        <taxon>Actinopterygii</taxon>
        <taxon>Neopterygii</taxon>
        <taxon>Teleostei</taxon>
        <taxon>Neoteleostei</taxon>
        <taxon>Acanthomorphata</taxon>
        <taxon>Anabantaria</taxon>
        <taxon>Anabantiformes</taxon>
        <taxon>Channoidei</taxon>
        <taxon>Channidae</taxon>
        <taxon>Channa</taxon>
    </lineage>
</organism>
<name>A0AA88SKH9_CHASR</name>
<accession>A0AA88SKH9</accession>
<dbReference type="AlphaFoldDB" id="A0AA88SKH9"/>
<feature type="signal peptide" evidence="2">
    <location>
        <begin position="1"/>
        <end position="24"/>
    </location>
</feature>
<dbReference type="EMBL" id="JAUPFM010000009">
    <property type="protein sequence ID" value="KAK2842421.1"/>
    <property type="molecule type" value="Genomic_DNA"/>
</dbReference>